<evidence type="ECO:0000313" key="2">
    <source>
        <dbReference type="Proteomes" id="UP000559010"/>
    </source>
</evidence>
<dbReference type="Pfam" id="PF02635">
    <property type="entry name" value="DsrE"/>
    <property type="match status" value="1"/>
</dbReference>
<dbReference type="EMBL" id="JABBNU010000003">
    <property type="protein sequence ID" value="NMM47934.1"/>
    <property type="molecule type" value="Genomic_DNA"/>
</dbReference>
<accession>A0A848J0C9</accession>
<gene>
    <name evidence="1" type="ORF">HH304_05940</name>
</gene>
<comment type="caution">
    <text evidence="1">The sequence shown here is derived from an EMBL/GenBank/DDBJ whole genome shotgun (WGS) entry which is preliminary data.</text>
</comment>
<dbReference type="SUPFAM" id="SSF75169">
    <property type="entry name" value="DsrEFH-like"/>
    <property type="match status" value="1"/>
</dbReference>
<dbReference type="Gene3D" id="3.40.1260.10">
    <property type="entry name" value="DsrEFH-like"/>
    <property type="match status" value="1"/>
</dbReference>
<proteinExistence type="predicted"/>
<dbReference type="InterPro" id="IPR003787">
    <property type="entry name" value="Sulphur_relay_DsrE/F-like"/>
</dbReference>
<evidence type="ECO:0000313" key="1">
    <source>
        <dbReference type="EMBL" id="NMM47934.1"/>
    </source>
</evidence>
<sequence>METTPGKLVVVISQGLDDERSSVAWSIANGGINSGLDVSVFLVSSGVDWVRKGAADKVHLNPLDPLMIDMIKNVIANGSKIVVCPPCAKVRGYEASDLLDDVIIIGSGFIHDSVKEGAAILSF</sequence>
<protein>
    <submittedName>
        <fullName evidence="1">Peroxiredoxin</fullName>
    </submittedName>
</protein>
<name>A0A848J0C9_9BACT</name>
<dbReference type="AlphaFoldDB" id="A0A848J0C9"/>
<keyword evidence="2" id="KW-1185">Reference proteome</keyword>
<dbReference type="InterPro" id="IPR027396">
    <property type="entry name" value="DsrEFH-like"/>
</dbReference>
<dbReference type="RefSeq" id="WP_169678953.1">
    <property type="nucleotide sequence ID" value="NZ_JABBNU010000003.1"/>
</dbReference>
<organism evidence="1 2">
    <name type="scientific">Marinigracilibium pacificum</name>
    <dbReference type="NCBI Taxonomy" id="2729599"/>
    <lineage>
        <taxon>Bacteria</taxon>
        <taxon>Pseudomonadati</taxon>
        <taxon>Bacteroidota</taxon>
        <taxon>Cytophagia</taxon>
        <taxon>Cytophagales</taxon>
        <taxon>Flammeovirgaceae</taxon>
        <taxon>Marinigracilibium</taxon>
    </lineage>
</organism>
<dbReference type="Proteomes" id="UP000559010">
    <property type="component" value="Unassembled WGS sequence"/>
</dbReference>
<reference evidence="1 2" key="1">
    <citation type="submission" date="2020-04" db="EMBL/GenBank/DDBJ databases">
        <title>Flammeovirgaceae bacterium KN852 isolated from deep sea.</title>
        <authorList>
            <person name="Zhang D.-C."/>
        </authorList>
    </citation>
    <scope>NUCLEOTIDE SEQUENCE [LARGE SCALE GENOMIC DNA]</scope>
    <source>
        <strain evidence="1 2">KN852</strain>
    </source>
</reference>